<protein>
    <submittedName>
        <fullName evidence="5">Uncharacterized protein</fullName>
    </submittedName>
</protein>
<dbReference type="PANTHER" id="PTHR31623">
    <property type="entry name" value="F21J9.9"/>
    <property type="match status" value="1"/>
</dbReference>
<gene>
    <name evidence="5" type="ORF">POTOM_037518</name>
</gene>
<evidence type="ECO:0000256" key="4">
    <source>
        <dbReference type="ARBA" id="ARBA00023315"/>
    </source>
</evidence>
<evidence type="ECO:0000313" key="5">
    <source>
        <dbReference type="EMBL" id="KAG6757213.1"/>
    </source>
</evidence>
<evidence type="ECO:0000256" key="3">
    <source>
        <dbReference type="ARBA" id="ARBA00022679"/>
    </source>
</evidence>
<evidence type="ECO:0000256" key="2">
    <source>
        <dbReference type="ARBA" id="ARBA00009861"/>
    </source>
</evidence>
<sequence>MSLAMRDSLKDYSSIECDDHGAEYIEGRVKCILSDILKNPDTEMLKQFLPAAIESMEAAIVTVLPVQLMQREYITKRFLFDASKITALKAKAAGTSVPETTGLENAQKVCAHHYRKTMPVTAWNINGASMEDGDDQLELQGLVSRIRKELEEFDKNYVSIIRGDGASLAIWRSAEEFGELAMGDDIEFFKCTSI</sequence>
<comment type="caution">
    <text evidence="5">The sequence shown here is derived from an EMBL/GenBank/DDBJ whole genome shotgun (WGS) entry which is preliminary data.</text>
</comment>
<proteinExistence type="inferred from homology"/>
<keyword evidence="4" id="KW-0012">Acyltransferase</keyword>
<evidence type="ECO:0000313" key="6">
    <source>
        <dbReference type="Proteomes" id="UP000886885"/>
    </source>
</evidence>
<dbReference type="Pfam" id="PF02458">
    <property type="entry name" value="Transferase"/>
    <property type="match status" value="1"/>
</dbReference>
<dbReference type="Proteomes" id="UP000886885">
    <property type="component" value="Chromosome 10D"/>
</dbReference>
<name>A0A8X7YQN7_POPTO</name>
<accession>A0A8X7YQN7</accession>
<keyword evidence="6" id="KW-1185">Reference proteome</keyword>
<dbReference type="EMBL" id="JAAWWB010000020">
    <property type="protein sequence ID" value="KAG6757213.1"/>
    <property type="molecule type" value="Genomic_DNA"/>
</dbReference>
<keyword evidence="3" id="KW-0808">Transferase</keyword>
<dbReference type="AlphaFoldDB" id="A0A8X7YQN7"/>
<comment type="pathway">
    <text evidence="1">Alkaloid biosynthesis.</text>
</comment>
<dbReference type="PANTHER" id="PTHR31623:SF88">
    <property type="entry name" value="ACYLSUGAR ACYLTRANSFERASE 3-LIKE"/>
    <property type="match status" value="1"/>
</dbReference>
<dbReference type="GO" id="GO:0016746">
    <property type="term" value="F:acyltransferase activity"/>
    <property type="evidence" value="ECO:0007669"/>
    <property type="project" value="UniProtKB-KW"/>
</dbReference>
<evidence type="ECO:0000256" key="1">
    <source>
        <dbReference type="ARBA" id="ARBA00004913"/>
    </source>
</evidence>
<reference evidence="5" key="1">
    <citation type="journal article" date="2020" name="bioRxiv">
        <title>Hybrid origin of Populus tomentosa Carr. identified through genome sequencing and phylogenomic analysis.</title>
        <authorList>
            <person name="An X."/>
            <person name="Gao K."/>
            <person name="Chen Z."/>
            <person name="Li J."/>
            <person name="Yang X."/>
            <person name="Yang X."/>
            <person name="Zhou J."/>
            <person name="Guo T."/>
            <person name="Zhao T."/>
            <person name="Huang S."/>
            <person name="Miao D."/>
            <person name="Khan W.U."/>
            <person name="Rao P."/>
            <person name="Ye M."/>
            <person name="Lei B."/>
            <person name="Liao W."/>
            <person name="Wang J."/>
            <person name="Ji L."/>
            <person name="Li Y."/>
            <person name="Guo B."/>
            <person name="Mustafa N.S."/>
            <person name="Li S."/>
            <person name="Yun Q."/>
            <person name="Keller S.R."/>
            <person name="Mao J."/>
            <person name="Zhang R."/>
            <person name="Strauss S.H."/>
        </authorList>
    </citation>
    <scope>NUCLEOTIDE SEQUENCE</scope>
    <source>
        <strain evidence="5">GM15</strain>
        <tissue evidence="5">Leaf</tissue>
    </source>
</reference>
<comment type="similarity">
    <text evidence="2">Belongs to the plant acyltransferase family.</text>
</comment>
<organism evidence="5 6">
    <name type="scientific">Populus tomentosa</name>
    <name type="common">Chinese white poplar</name>
    <dbReference type="NCBI Taxonomy" id="118781"/>
    <lineage>
        <taxon>Eukaryota</taxon>
        <taxon>Viridiplantae</taxon>
        <taxon>Streptophyta</taxon>
        <taxon>Embryophyta</taxon>
        <taxon>Tracheophyta</taxon>
        <taxon>Spermatophyta</taxon>
        <taxon>Magnoliopsida</taxon>
        <taxon>eudicotyledons</taxon>
        <taxon>Gunneridae</taxon>
        <taxon>Pentapetalae</taxon>
        <taxon>rosids</taxon>
        <taxon>fabids</taxon>
        <taxon>Malpighiales</taxon>
        <taxon>Salicaceae</taxon>
        <taxon>Saliceae</taxon>
        <taxon>Populus</taxon>
    </lineage>
</organism>